<dbReference type="PROSITE" id="PS51354">
    <property type="entry name" value="GLUTAREDOXIN_2"/>
    <property type="match status" value="1"/>
</dbReference>
<comment type="caution">
    <text evidence="3">The sequence shown here is derived from an EMBL/GenBank/DDBJ whole genome shotgun (WGS) entry which is preliminary data.</text>
</comment>
<name>A0ABW9R010_9ACTN</name>
<dbReference type="SUPFAM" id="SSF52833">
    <property type="entry name" value="Thioredoxin-like"/>
    <property type="match status" value="1"/>
</dbReference>
<organism evidence="3 4">
    <name type="scientific">Acidiferrimicrobium australe</name>
    <dbReference type="NCBI Taxonomy" id="2664430"/>
    <lineage>
        <taxon>Bacteria</taxon>
        <taxon>Bacillati</taxon>
        <taxon>Actinomycetota</taxon>
        <taxon>Acidimicrobiia</taxon>
        <taxon>Acidimicrobiales</taxon>
        <taxon>Acidimicrobiaceae</taxon>
        <taxon>Acidiferrimicrobium</taxon>
    </lineage>
</organism>
<proteinExistence type="predicted"/>
<dbReference type="CDD" id="cd02976">
    <property type="entry name" value="NrdH"/>
    <property type="match status" value="1"/>
</dbReference>
<feature type="region of interest" description="Disordered" evidence="1">
    <location>
        <begin position="15"/>
        <end position="34"/>
    </location>
</feature>
<gene>
    <name evidence="3" type="ORF">GHK86_21375</name>
</gene>
<protein>
    <submittedName>
        <fullName evidence="3">NrdH-redoxin</fullName>
    </submittedName>
</protein>
<reference evidence="3 4" key="1">
    <citation type="submission" date="2019-11" db="EMBL/GenBank/DDBJ databases">
        <title>Acidiferrimicrobium australis gen. nov., sp. nov., an acidophilic and obligately heterotrophic, member of the Actinobacteria that catalyses dissimilatory oxido- reduction of iron isolated from metal-rich acidic water in Chile.</title>
        <authorList>
            <person name="Gonzalez D."/>
            <person name="Huber K."/>
            <person name="Hedrich S."/>
            <person name="Rojas-Villalobos C."/>
            <person name="Quatrini R."/>
            <person name="Dinamarca M.A."/>
            <person name="Schwarz A."/>
            <person name="Canales C."/>
            <person name="Nancucheo I."/>
        </authorList>
    </citation>
    <scope>NUCLEOTIDE SEQUENCE [LARGE SCALE GENOMIC DNA]</scope>
    <source>
        <strain evidence="3 4">USS-CCA1</strain>
    </source>
</reference>
<dbReference type="Gene3D" id="3.40.30.10">
    <property type="entry name" value="Glutaredoxin"/>
    <property type="match status" value="1"/>
</dbReference>
<dbReference type="EMBL" id="WJHE01001567">
    <property type="protein sequence ID" value="MST35269.1"/>
    <property type="molecule type" value="Genomic_DNA"/>
</dbReference>
<sequence>MGVLLARRRAAGSLREVDDAERSDPGSGATGTDLPVVYWRPGCFFCNRLLRAFDRAGVRFERRNIWEDDEARAFVRAHNRGDETVPTVAFGGDVQTNPDPRRYVAQLAAERPDLVEAVEEGPGGRLSSLFRR</sequence>
<dbReference type="Proteomes" id="UP000437736">
    <property type="component" value="Unassembled WGS sequence"/>
</dbReference>
<dbReference type="Pfam" id="PF00462">
    <property type="entry name" value="Glutaredoxin"/>
    <property type="match status" value="1"/>
</dbReference>
<feature type="compositionally biased region" description="Basic and acidic residues" evidence="1">
    <location>
        <begin position="15"/>
        <end position="24"/>
    </location>
</feature>
<feature type="domain" description="Glutaredoxin" evidence="2">
    <location>
        <begin position="36"/>
        <end position="93"/>
    </location>
</feature>
<evidence type="ECO:0000259" key="2">
    <source>
        <dbReference type="Pfam" id="PF00462"/>
    </source>
</evidence>
<accession>A0ABW9R010</accession>
<evidence type="ECO:0000256" key="1">
    <source>
        <dbReference type="SAM" id="MobiDB-lite"/>
    </source>
</evidence>
<keyword evidence="4" id="KW-1185">Reference proteome</keyword>
<dbReference type="InterPro" id="IPR036249">
    <property type="entry name" value="Thioredoxin-like_sf"/>
</dbReference>
<evidence type="ECO:0000313" key="3">
    <source>
        <dbReference type="EMBL" id="MST35269.1"/>
    </source>
</evidence>
<evidence type="ECO:0000313" key="4">
    <source>
        <dbReference type="Proteomes" id="UP000437736"/>
    </source>
</evidence>
<dbReference type="InterPro" id="IPR002109">
    <property type="entry name" value="Glutaredoxin"/>
</dbReference>